<dbReference type="EMBL" id="JAINUG010000060">
    <property type="protein sequence ID" value="KAJ8403053.1"/>
    <property type="molecule type" value="Genomic_DNA"/>
</dbReference>
<organism evidence="2 3">
    <name type="scientific">Aldrovandia affinis</name>
    <dbReference type="NCBI Taxonomy" id="143900"/>
    <lineage>
        <taxon>Eukaryota</taxon>
        <taxon>Metazoa</taxon>
        <taxon>Chordata</taxon>
        <taxon>Craniata</taxon>
        <taxon>Vertebrata</taxon>
        <taxon>Euteleostomi</taxon>
        <taxon>Actinopterygii</taxon>
        <taxon>Neopterygii</taxon>
        <taxon>Teleostei</taxon>
        <taxon>Notacanthiformes</taxon>
        <taxon>Halosauridae</taxon>
        <taxon>Aldrovandia</taxon>
    </lineage>
</organism>
<name>A0AAD7SIQ9_9TELE</name>
<evidence type="ECO:0000256" key="1">
    <source>
        <dbReference type="SAM" id="MobiDB-lite"/>
    </source>
</evidence>
<reference evidence="2" key="1">
    <citation type="journal article" date="2023" name="Science">
        <title>Genome structures resolve the early diversification of teleost fishes.</title>
        <authorList>
            <person name="Parey E."/>
            <person name="Louis A."/>
            <person name="Montfort J."/>
            <person name="Bouchez O."/>
            <person name="Roques C."/>
            <person name="Iampietro C."/>
            <person name="Lluch J."/>
            <person name="Castinel A."/>
            <person name="Donnadieu C."/>
            <person name="Desvignes T."/>
            <person name="Floi Bucao C."/>
            <person name="Jouanno E."/>
            <person name="Wen M."/>
            <person name="Mejri S."/>
            <person name="Dirks R."/>
            <person name="Jansen H."/>
            <person name="Henkel C."/>
            <person name="Chen W.J."/>
            <person name="Zahm M."/>
            <person name="Cabau C."/>
            <person name="Klopp C."/>
            <person name="Thompson A.W."/>
            <person name="Robinson-Rechavi M."/>
            <person name="Braasch I."/>
            <person name="Lecointre G."/>
            <person name="Bobe J."/>
            <person name="Postlethwait J.H."/>
            <person name="Berthelot C."/>
            <person name="Roest Crollius H."/>
            <person name="Guiguen Y."/>
        </authorList>
    </citation>
    <scope>NUCLEOTIDE SEQUENCE</scope>
    <source>
        <strain evidence="2">NC1722</strain>
    </source>
</reference>
<dbReference type="AlphaFoldDB" id="A0AAD7SIQ9"/>
<protein>
    <submittedName>
        <fullName evidence="2">Uncharacterized protein</fullName>
    </submittedName>
</protein>
<accession>A0AAD7SIQ9</accession>
<dbReference type="Proteomes" id="UP001221898">
    <property type="component" value="Unassembled WGS sequence"/>
</dbReference>
<evidence type="ECO:0000313" key="3">
    <source>
        <dbReference type="Proteomes" id="UP001221898"/>
    </source>
</evidence>
<gene>
    <name evidence="2" type="ORF">AAFF_G00359690</name>
</gene>
<feature type="compositionally biased region" description="Basic residues" evidence="1">
    <location>
        <begin position="1"/>
        <end position="13"/>
    </location>
</feature>
<comment type="caution">
    <text evidence="2">The sequence shown here is derived from an EMBL/GenBank/DDBJ whole genome shotgun (WGS) entry which is preliminary data.</text>
</comment>
<evidence type="ECO:0000313" key="2">
    <source>
        <dbReference type="EMBL" id="KAJ8403053.1"/>
    </source>
</evidence>
<feature type="region of interest" description="Disordered" evidence="1">
    <location>
        <begin position="1"/>
        <end position="46"/>
    </location>
</feature>
<proteinExistence type="predicted"/>
<keyword evidence="3" id="KW-1185">Reference proteome</keyword>
<sequence>MRFAAARKNKTGPRRTAESARRRACALFAPPPSRGTEQQPPGSGGKHAPCFSCFFSALFPVSPCAWSALLSQKSLIDRLAHSFKDTGARAHIIGRVAAHKFSH</sequence>